<feature type="region of interest" description="Disordered" evidence="1">
    <location>
        <begin position="298"/>
        <end position="340"/>
    </location>
</feature>
<keyword evidence="3" id="KW-0238">DNA-binding</keyword>
<evidence type="ECO:0000313" key="4">
    <source>
        <dbReference type="Proteomes" id="UP000182977"/>
    </source>
</evidence>
<dbReference type="GO" id="GO:0003677">
    <property type="term" value="F:DNA binding"/>
    <property type="evidence" value="ECO:0007669"/>
    <property type="project" value="UniProtKB-KW"/>
</dbReference>
<dbReference type="STRING" id="419479.SAMN04488563_5390"/>
<feature type="region of interest" description="Disordered" evidence="1">
    <location>
        <begin position="28"/>
        <end position="58"/>
    </location>
</feature>
<sequence length="364" mass="40094">MLSPNSLTQAIPPRRALYSRWTSSLPDNARAQRAGHAAGSSRGLRGRRSRPPRQRPFPRVHLTARLPPMVDLTRTFSLGPDVPRWSPATWDDIVAAAAAGLLNETHWVELKRAVSPTSEEGSLELARDLASLALDGGLLIVGIKDNGGKAGEVVGTSELEALRDRVDQVARTRVHPPLLVSITTFPHPTELDTGCLVVSVPPSPDAPHMVDKHYWGRGDASKRKLDDHEVERYMVERRLRVTQITAVLREWVEARPGARMQRPMGGPMSWCHRGQDGVISSRSCWIVATGRCRRLSRQQPTRCPCSPSRRVSARPRGTTATRGRSSTELTGRTKVRTSSSSTFTRKLVSGSCREASRVIEPKVG</sequence>
<feature type="compositionally biased region" description="Basic residues" evidence="1">
    <location>
        <begin position="44"/>
        <end position="58"/>
    </location>
</feature>
<dbReference type="Proteomes" id="UP000182977">
    <property type="component" value="Chromosome I"/>
</dbReference>
<feature type="domain" description="Schlafen AlbA-2" evidence="2">
    <location>
        <begin position="104"/>
        <end position="225"/>
    </location>
</feature>
<evidence type="ECO:0000313" key="3">
    <source>
        <dbReference type="EMBL" id="SDU77015.1"/>
    </source>
</evidence>
<dbReference type="Gene3D" id="3.30.950.30">
    <property type="entry name" value="Schlafen, AAA domain"/>
    <property type="match status" value="1"/>
</dbReference>
<evidence type="ECO:0000256" key="1">
    <source>
        <dbReference type="SAM" id="MobiDB-lite"/>
    </source>
</evidence>
<dbReference type="EMBL" id="LT629791">
    <property type="protein sequence ID" value="SDU77015.1"/>
    <property type="molecule type" value="Genomic_DNA"/>
</dbReference>
<protein>
    <submittedName>
        <fullName evidence="3">Putative DNA-binding domain-containing protein</fullName>
    </submittedName>
</protein>
<evidence type="ECO:0000259" key="2">
    <source>
        <dbReference type="Pfam" id="PF04326"/>
    </source>
</evidence>
<dbReference type="InterPro" id="IPR007421">
    <property type="entry name" value="Schlafen_AlbA_2_dom"/>
</dbReference>
<accession>A0A1H2L8H0</accession>
<proteinExistence type="predicted"/>
<reference evidence="4" key="1">
    <citation type="submission" date="2016-10" db="EMBL/GenBank/DDBJ databases">
        <authorList>
            <person name="Varghese N."/>
            <person name="Submissions S."/>
        </authorList>
    </citation>
    <scope>NUCLEOTIDE SEQUENCE [LARGE SCALE GENOMIC DNA]</scope>
    <source>
        <strain evidence="4">DSM 45079</strain>
    </source>
</reference>
<keyword evidence="4" id="KW-1185">Reference proteome</keyword>
<name>A0A1H2L8H0_9ACTN</name>
<feature type="compositionally biased region" description="Low complexity" evidence="1">
    <location>
        <begin position="29"/>
        <end position="43"/>
    </location>
</feature>
<feature type="compositionally biased region" description="Low complexity" evidence="1">
    <location>
        <begin position="314"/>
        <end position="327"/>
    </location>
</feature>
<organism evidence="3 4">
    <name type="scientific">Jiangella alkaliphila</name>
    <dbReference type="NCBI Taxonomy" id="419479"/>
    <lineage>
        <taxon>Bacteria</taxon>
        <taxon>Bacillati</taxon>
        <taxon>Actinomycetota</taxon>
        <taxon>Actinomycetes</taxon>
        <taxon>Jiangellales</taxon>
        <taxon>Jiangellaceae</taxon>
        <taxon>Jiangella</taxon>
    </lineage>
</organism>
<dbReference type="InterPro" id="IPR038461">
    <property type="entry name" value="Schlafen_AlbA_2_dom_sf"/>
</dbReference>
<gene>
    <name evidence="3" type="ORF">SAMN04488563_5390</name>
</gene>
<dbReference type="AlphaFoldDB" id="A0A1H2L8H0"/>
<dbReference type="Pfam" id="PF04326">
    <property type="entry name" value="SLFN_AlbA_2"/>
    <property type="match status" value="1"/>
</dbReference>